<accession>A0ACD5H7L6</accession>
<dbReference type="EMBL" id="CP127523">
    <property type="protein sequence ID" value="XRI69290.1"/>
    <property type="molecule type" value="Genomic_DNA"/>
</dbReference>
<reference evidence="1" key="1">
    <citation type="submission" date="2023-06" db="EMBL/GenBank/DDBJ databases">
        <title>Complete and circular genome of Acidithiobacillus ferrianus DSM 107098.</title>
        <authorList>
            <person name="Norris P.R."/>
            <person name="Falagan C."/>
            <person name="Moya-Beltran A."/>
            <person name="Castro M."/>
            <person name="Quatrini R."/>
            <person name="Johnson D.B."/>
        </authorList>
    </citation>
    <scope>NUCLEOTIDE SEQUENCE</scope>
    <source>
        <strain evidence="1">MG</strain>
    </source>
</reference>
<name>A0ACD5H7L6_9PROT</name>
<proteinExistence type="predicted"/>
<evidence type="ECO:0000313" key="1">
    <source>
        <dbReference type="EMBL" id="XRI69290.1"/>
    </source>
</evidence>
<protein>
    <submittedName>
        <fullName evidence="1">LPS export ABC transporter periplasmic protein LptC</fullName>
    </submittedName>
</protein>
<dbReference type="Proteomes" id="UP000470022">
    <property type="component" value="Chromosome"/>
</dbReference>
<gene>
    <name evidence="1" type="primary">lptC</name>
    <name evidence="1" type="ORF">GL267_000980</name>
</gene>
<evidence type="ECO:0000313" key="2">
    <source>
        <dbReference type="Proteomes" id="UP000470022"/>
    </source>
</evidence>
<sequence>MIVQSGGSGVISERIPRVRWPSLGLLVLLLMLAALVWWSWPRHPLPQPHIDWRGEIHKGDQAVEDVIMRQYTATGNLDLLATAQTAYHEPGVNQTILSQVVVERFQPGQRMHLRANQGLVDGRSHLITLWGNVIGTLQPGTRMLTEKVHYDPQTGIITSREPVRLERGQDWMTGRGFRASVKTQEVNILHDVRGVYAP</sequence>
<keyword evidence="2" id="KW-1185">Reference proteome</keyword>
<organism evidence="1 2">
    <name type="scientific">Acidithiobacillus ferrianus</name>
    <dbReference type="NCBI Taxonomy" id="2678518"/>
    <lineage>
        <taxon>Bacteria</taxon>
        <taxon>Pseudomonadati</taxon>
        <taxon>Pseudomonadota</taxon>
        <taxon>Acidithiobacillia</taxon>
        <taxon>Acidithiobacillales</taxon>
        <taxon>Acidithiobacillaceae</taxon>
        <taxon>Acidithiobacillus</taxon>
    </lineage>
</organism>